<name>A0ABT9GZF4_9GAMM</name>
<keyword evidence="3" id="KW-1185">Reference proteome</keyword>
<feature type="transmembrane region" description="Helical" evidence="1">
    <location>
        <begin position="20"/>
        <end position="39"/>
    </location>
</feature>
<reference evidence="2 3" key="1">
    <citation type="submission" date="2023-08" db="EMBL/GenBank/DDBJ databases">
        <authorList>
            <person name="Joshi A."/>
            <person name="Thite S."/>
        </authorList>
    </citation>
    <scope>NUCLEOTIDE SEQUENCE [LARGE SCALE GENOMIC DNA]</scope>
    <source>
        <strain evidence="2 3">AC40</strain>
    </source>
</reference>
<comment type="caution">
    <text evidence="2">The sequence shown here is derived from an EMBL/GenBank/DDBJ whole genome shotgun (WGS) entry which is preliminary data.</text>
</comment>
<keyword evidence="1" id="KW-0812">Transmembrane</keyword>
<organism evidence="2 3">
    <name type="scientific">Alkalimonas collagenimarina</name>
    <dbReference type="NCBI Taxonomy" id="400390"/>
    <lineage>
        <taxon>Bacteria</taxon>
        <taxon>Pseudomonadati</taxon>
        <taxon>Pseudomonadota</taxon>
        <taxon>Gammaproteobacteria</taxon>
        <taxon>Alkalimonas</taxon>
    </lineage>
</organism>
<sequence>MVLLTSKAAFLLERSMLFRWIRFLLIPLGILVGVVFLQSDIQLNLVVKLIVFHAVVLAIFFVFTRLSDWLSGLSDRNVQIACFDQGKLSLNLDVQAEYDATSIQRIEFVIPSVFKTWNWPYAKNTITLYGNDGVKQLKTSFELMSLQSFLCNVNRSLNESNQSFLNKAENV</sequence>
<gene>
    <name evidence="2" type="ORF">Q3O60_08595</name>
</gene>
<keyword evidence="1" id="KW-0472">Membrane</keyword>
<accession>A0ABT9GZF4</accession>
<dbReference type="EMBL" id="JAUZVZ010000010">
    <property type="protein sequence ID" value="MDP4536244.1"/>
    <property type="molecule type" value="Genomic_DNA"/>
</dbReference>
<keyword evidence="1" id="KW-1133">Transmembrane helix</keyword>
<evidence type="ECO:0000256" key="1">
    <source>
        <dbReference type="SAM" id="Phobius"/>
    </source>
</evidence>
<proteinExistence type="predicted"/>
<dbReference type="Proteomes" id="UP001231616">
    <property type="component" value="Unassembled WGS sequence"/>
</dbReference>
<protein>
    <submittedName>
        <fullName evidence="2">Uncharacterized protein</fullName>
    </submittedName>
</protein>
<dbReference type="RefSeq" id="WP_305893510.1">
    <property type="nucleotide sequence ID" value="NZ_JAUZVZ010000010.1"/>
</dbReference>
<evidence type="ECO:0000313" key="3">
    <source>
        <dbReference type="Proteomes" id="UP001231616"/>
    </source>
</evidence>
<evidence type="ECO:0000313" key="2">
    <source>
        <dbReference type="EMBL" id="MDP4536244.1"/>
    </source>
</evidence>
<feature type="transmembrane region" description="Helical" evidence="1">
    <location>
        <begin position="45"/>
        <end position="66"/>
    </location>
</feature>